<keyword evidence="6" id="KW-1185">Reference proteome</keyword>
<evidence type="ECO:0000313" key="3">
    <source>
        <dbReference type="EMBL" id="CAI3972352.1"/>
    </source>
</evidence>
<dbReference type="InterPro" id="IPR036397">
    <property type="entry name" value="RNaseH_sf"/>
</dbReference>
<organism evidence="3">
    <name type="scientific">Cladocopium goreaui</name>
    <dbReference type="NCBI Taxonomy" id="2562237"/>
    <lineage>
        <taxon>Eukaryota</taxon>
        <taxon>Sar</taxon>
        <taxon>Alveolata</taxon>
        <taxon>Dinophyceae</taxon>
        <taxon>Suessiales</taxon>
        <taxon>Symbiodiniaceae</taxon>
        <taxon>Cladocopium</taxon>
    </lineage>
</organism>
<dbReference type="GO" id="GO:0003676">
    <property type="term" value="F:nucleic acid binding"/>
    <property type="evidence" value="ECO:0007669"/>
    <property type="project" value="InterPro"/>
</dbReference>
<feature type="domain" description="Tc1-like transposase DDE" evidence="2">
    <location>
        <begin position="277"/>
        <end position="396"/>
    </location>
</feature>
<dbReference type="Gene3D" id="3.30.420.10">
    <property type="entry name" value="Ribonuclease H-like superfamily/Ribonuclease H"/>
    <property type="match status" value="1"/>
</dbReference>
<name>A0A9P1FFX0_9DINO</name>
<dbReference type="AlphaFoldDB" id="A0A9P1FFX0"/>
<dbReference type="SUPFAM" id="SSF117281">
    <property type="entry name" value="Kelch motif"/>
    <property type="match status" value="1"/>
</dbReference>
<feature type="signal peptide" evidence="1">
    <location>
        <begin position="1"/>
        <end position="30"/>
    </location>
</feature>
<reference evidence="4" key="2">
    <citation type="submission" date="2024-04" db="EMBL/GenBank/DDBJ databases">
        <authorList>
            <person name="Chen Y."/>
            <person name="Shah S."/>
            <person name="Dougan E. K."/>
            <person name="Thang M."/>
            <person name="Chan C."/>
        </authorList>
    </citation>
    <scope>NUCLEOTIDE SEQUENCE [LARGE SCALE GENOMIC DNA]</scope>
</reference>
<protein>
    <submittedName>
        <fullName evidence="5">Tc1-like transposase DDE domain-containing protein</fullName>
    </submittedName>
</protein>
<evidence type="ECO:0000259" key="2">
    <source>
        <dbReference type="Pfam" id="PF13358"/>
    </source>
</evidence>
<dbReference type="OrthoDB" id="441480at2759"/>
<dbReference type="InterPro" id="IPR015915">
    <property type="entry name" value="Kelch-typ_b-propeller"/>
</dbReference>
<proteinExistence type="predicted"/>
<dbReference type="Proteomes" id="UP001152797">
    <property type="component" value="Unassembled WGS sequence"/>
</dbReference>
<evidence type="ECO:0000313" key="5">
    <source>
        <dbReference type="EMBL" id="CAL4759664.1"/>
    </source>
</evidence>
<dbReference type="InterPro" id="IPR038717">
    <property type="entry name" value="Tc1-like_DDE_dom"/>
</dbReference>
<feature type="chain" id="PRO_5043272028" evidence="1">
    <location>
        <begin position="31"/>
        <end position="990"/>
    </location>
</feature>
<dbReference type="Pfam" id="PF13358">
    <property type="entry name" value="DDE_3"/>
    <property type="match status" value="1"/>
</dbReference>
<gene>
    <name evidence="3" type="ORF">C1SCF055_LOCUS940</name>
</gene>
<evidence type="ECO:0000256" key="1">
    <source>
        <dbReference type="SAM" id="SignalP"/>
    </source>
</evidence>
<comment type="caution">
    <text evidence="3">The sequence shown here is derived from an EMBL/GenBank/DDBJ whole genome shotgun (WGS) entry which is preliminary data.</text>
</comment>
<evidence type="ECO:0000313" key="6">
    <source>
        <dbReference type="Proteomes" id="UP001152797"/>
    </source>
</evidence>
<accession>A0A9P1FFX0</accession>
<dbReference type="EMBL" id="CAMXCT030000004">
    <property type="protein sequence ID" value="CAL4759664.1"/>
    <property type="molecule type" value="Genomic_DNA"/>
</dbReference>
<keyword evidence="1" id="KW-0732">Signal</keyword>
<sequence length="990" mass="111186">MVSHLQLCQRALVSALLAVAAVLNVEPSVSRDSDPPCLRAAYGTVLRKARGRTDGEALTRLRAAKVAWEQALNNKGLDFQNQRKVVILRDVQGLSFVDIAAQVKNLAGKQPSPRTCCQYYKQFSVSRGRKKTAYNNCGRRPWKLTTATQGFVLRSLRRMRKQGMCTTKSLQAELARARGVAVDQSTIRKFLQAQGYRWLPRGQKRKYTPQQMSERKAFAEAVVALGPCRLRQKLSFSMDGCVLTMPPKNLTDRLNYLHSGQTHMWRLKSERLEPSLAGQDCFAKQSPLDRCIPLWGGLSEGGFATVVFHAKKKLTKAEWIRVLQAGKVASAIKSLRPVKKDGPWHVLCDNEAFLVSSDCRAAYRKAKIHLWRIPAKSPDLNPIERFWSYLRKRLNYLDLQDALKKRPWIGKCAYKTRIKNVLKSAHAQNAAKRIAKGSYWVAKRGALVNSWIPSGPVRDAFASARWKKDGPVSGRIGPRIGDLLWGGRAQLQAPHDATGAFFPRQKFASLVLPSGAAWDVVGGVASGGPLLFLGGQKARGGWCCNDIWRLTLTKTSWRDVNWKLISAHDEGHSDDRGRRWHRKWKPRCNLAVACASARRGYLLYVAGGEDAAGNCLNDLWASQDGGLSWRCMSQASPWSPRVCSALLAVPGRPERLLLCGGLMTAAEVCQDLWLSDDAGFSWHRLPDPSWAHITGRFRAQLVPLEAGKVAADEDQALTEDEPIGLLGMVLFNERWGAWLGASKSTAQLYYADTLASSNAEIAKIVQESADQTDRIPFYGTEPENFREGEQVIVSFPGVHGYGWKKLTQVSSSKHTPFASSCIFLPDEKTPGYGLHDIQRGKHCSCHFLYNKEIAKWGCRWFSQWKEQTLRAHGRRCKLVVVTKKDGSLGRSQAGEVKFLRAEEIPYESITIEQFARRIFDRRDMRRRRSGLLRSSRRVLRSDSEDKLVQIIAQEPAEVESCEVFQCCSALFQVMKTAWKLTLWRSQHVVT</sequence>
<dbReference type="EMBL" id="CAMXCT020000004">
    <property type="protein sequence ID" value="CAL1125727.1"/>
    <property type="molecule type" value="Genomic_DNA"/>
</dbReference>
<reference evidence="3" key="1">
    <citation type="submission" date="2022-10" db="EMBL/GenBank/DDBJ databases">
        <authorList>
            <person name="Chen Y."/>
            <person name="Dougan E. K."/>
            <person name="Chan C."/>
            <person name="Rhodes N."/>
            <person name="Thang M."/>
        </authorList>
    </citation>
    <scope>NUCLEOTIDE SEQUENCE</scope>
</reference>
<dbReference type="EMBL" id="CAMXCT010000004">
    <property type="protein sequence ID" value="CAI3972352.1"/>
    <property type="molecule type" value="Genomic_DNA"/>
</dbReference>
<evidence type="ECO:0000313" key="4">
    <source>
        <dbReference type="EMBL" id="CAL1125727.1"/>
    </source>
</evidence>
<dbReference type="Gene3D" id="2.120.10.80">
    <property type="entry name" value="Kelch-type beta propeller"/>
    <property type="match status" value="1"/>
</dbReference>